<sequence length="83" mass="9311">MAIGHTNVRSKSERLSECERMLRTSLYITTSDVDTGAGRFEVHDPVPLTFDADSFRSTVETVARRHDLRVESTDSPFRLVVAA</sequence>
<organism evidence="1 2">
    <name type="scientific">Halomarina rubra</name>
    <dbReference type="NCBI Taxonomy" id="2071873"/>
    <lineage>
        <taxon>Archaea</taxon>
        <taxon>Methanobacteriati</taxon>
        <taxon>Methanobacteriota</taxon>
        <taxon>Stenosarchaea group</taxon>
        <taxon>Halobacteria</taxon>
        <taxon>Halobacteriales</taxon>
        <taxon>Natronomonadaceae</taxon>
        <taxon>Halomarina</taxon>
    </lineage>
</organism>
<reference evidence="1 2" key="1">
    <citation type="journal article" date="2019" name="Int. J. Syst. Evol. Microbiol.">
        <title>The Global Catalogue of Microorganisms (GCM) 10K type strain sequencing project: providing services to taxonomists for standard genome sequencing and annotation.</title>
        <authorList>
            <consortium name="The Broad Institute Genomics Platform"/>
            <consortium name="The Broad Institute Genome Sequencing Center for Infectious Disease"/>
            <person name="Wu L."/>
            <person name="Ma J."/>
        </authorList>
    </citation>
    <scope>NUCLEOTIDE SEQUENCE [LARGE SCALE GENOMIC DNA]</scope>
    <source>
        <strain evidence="1 2">CGMCC 1.12563</strain>
    </source>
</reference>
<evidence type="ECO:0008006" key="3">
    <source>
        <dbReference type="Google" id="ProtNLM"/>
    </source>
</evidence>
<dbReference type="Proteomes" id="UP001597187">
    <property type="component" value="Unassembled WGS sequence"/>
</dbReference>
<dbReference type="RefSeq" id="WP_250872046.1">
    <property type="nucleotide sequence ID" value="NZ_JALXFV010000002.1"/>
</dbReference>
<evidence type="ECO:0000313" key="2">
    <source>
        <dbReference type="Proteomes" id="UP001597187"/>
    </source>
</evidence>
<proteinExistence type="predicted"/>
<accession>A0ABD6AS21</accession>
<keyword evidence="2" id="KW-1185">Reference proteome</keyword>
<comment type="caution">
    <text evidence="1">The sequence shown here is derived from an EMBL/GenBank/DDBJ whole genome shotgun (WGS) entry which is preliminary data.</text>
</comment>
<dbReference type="EMBL" id="JBHUDC010000002">
    <property type="protein sequence ID" value="MFD1512058.1"/>
    <property type="molecule type" value="Genomic_DNA"/>
</dbReference>
<dbReference type="AlphaFoldDB" id="A0ABD6AS21"/>
<evidence type="ECO:0000313" key="1">
    <source>
        <dbReference type="EMBL" id="MFD1512058.1"/>
    </source>
</evidence>
<name>A0ABD6AS21_9EURY</name>
<protein>
    <recommendedName>
        <fullName evidence="3">Halobacterial output domain-containing protein</fullName>
    </recommendedName>
</protein>
<gene>
    <name evidence="1" type="ORF">ACFSBT_02025</name>
</gene>